<gene>
    <name evidence="1" type="primary">GI11600</name>
</gene>
<reference evidence="1" key="1">
    <citation type="journal article" date="2015" name="J. Evol. Biol.">
        <title>Molecular evolution of candidate genes involved in post-mating-prezygotic reproductive isolation.</title>
        <authorList>
            <person name="Bono J.M."/>
            <person name="Matzkin L.M."/>
            <person name="Hoang K."/>
            <person name="Brandsmeier L."/>
        </authorList>
    </citation>
    <scope>NUCLEOTIDE SEQUENCE</scope>
    <source>
        <strain evidence="1">15081-1271.14</strain>
    </source>
</reference>
<dbReference type="EMBL" id="KP236473">
    <property type="protein sequence ID" value="AJC97604.1"/>
    <property type="molecule type" value="Genomic_DNA"/>
</dbReference>
<proteinExistence type="predicted"/>
<protein>
    <submittedName>
        <fullName evidence="1">Uncharacterized protein</fullName>
    </submittedName>
</protein>
<sequence>MELELELALELELELELKLQSSLRMVCGLQSHLVSALGCCNVSQLLGEVFGAHCRLAKCLKV</sequence>
<name>A0A0B4UC72_DROAR</name>
<accession>A0A0B4UC72</accession>
<organism evidence="1">
    <name type="scientific">Drosophila arizonae</name>
    <name type="common">Fruit fly</name>
    <dbReference type="NCBI Taxonomy" id="7263"/>
    <lineage>
        <taxon>Eukaryota</taxon>
        <taxon>Metazoa</taxon>
        <taxon>Ecdysozoa</taxon>
        <taxon>Arthropoda</taxon>
        <taxon>Hexapoda</taxon>
        <taxon>Insecta</taxon>
        <taxon>Pterygota</taxon>
        <taxon>Neoptera</taxon>
        <taxon>Endopterygota</taxon>
        <taxon>Diptera</taxon>
        <taxon>Brachycera</taxon>
        <taxon>Muscomorpha</taxon>
        <taxon>Ephydroidea</taxon>
        <taxon>Drosophilidae</taxon>
        <taxon>Drosophila</taxon>
    </lineage>
</organism>
<dbReference type="AlphaFoldDB" id="A0A0B4UC72"/>
<evidence type="ECO:0000313" key="1">
    <source>
        <dbReference type="EMBL" id="AJC97604.1"/>
    </source>
</evidence>